<gene>
    <name evidence="1" type="ORF">EEDITHA_LOCUS6518</name>
</gene>
<evidence type="ECO:0000313" key="1">
    <source>
        <dbReference type="EMBL" id="CAH2090577.1"/>
    </source>
</evidence>
<dbReference type="EMBL" id="CAKOGL010000009">
    <property type="protein sequence ID" value="CAH2090577.1"/>
    <property type="molecule type" value="Genomic_DNA"/>
</dbReference>
<name>A0AAU9TYJ5_EUPED</name>
<dbReference type="Proteomes" id="UP001153954">
    <property type="component" value="Unassembled WGS sequence"/>
</dbReference>
<protein>
    <submittedName>
        <fullName evidence="1">Uncharacterized protein</fullName>
    </submittedName>
</protein>
<keyword evidence="2" id="KW-1185">Reference proteome</keyword>
<evidence type="ECO:0000313" key="2">
    <source>
        <dbReference type="Proteomes" id="UP001153954"/>
    </source>
</evidence>
<dbReference type="AlphaFoldDB" id="A0AAU9TYJ5"/>
<organism evidence="1 2">
    <name type="scientific">Euphydryas editha</name>
    <name type="common">Edith's checkerspot</name>
    <dbReference type="NCBI Taxonomy" id="104508"/>
    <lineage>
        <taxon>Eukaryota</taxon>
        <taxon>Metazoa</taxon>
        <taxon>Ecdysozoa</taxon>
        <taxon>Arthropoda</taxon>
        <taxon>Hexapoda</taxon>
        <taxon>Insecta</taxon>
        <taxon>Pterygota</taxon>
        <taxon>Neoptera</taxon>
        <taxon>Endopterygota</taxon>
        <taxon>Lepidoptera</taxon>
        <taxon>Glossata</taxon>
        <taxon>Ditrysia</taxon>
        <taxon>Papilionoidea</taxon>
        <taxon>Nymphalidae</taxon>
        <taxon>Nymphalinae</taxon>
        <taxon>Euphydryas</taxon>
    </lineage>
</organism>
<proteinExistence type="predicted"/>
<reference evidence="1" key="1">
    <citation type="submission" date="2022-03" db="EMBL/GenBank/DDBJ databases">
        <authorList>
            <person name="Tunstrom K."/>
        </authorList>
    </citation>
    <scope>NUCLEOTIDE SEQUENCE</scope>
</reference>
<accession>A0AAU9TYJ5</accession>
<comment type="caution">
    <text evidence="1">The sequence shown here is derived from an EMBL/GenBank/DDBJ whole genome shotgun (WGS) entry which is preliminary data.</text>
</comment>
<sequence>MVNVANLGIKDGLKMRVAATGVRLLELSNGLTLEAAESLTQELRTALDGVTGVIQPTKFVSIRIARLDNSVTPKMVVAAVAKTRRCDVGFVKAGEVSVGPEDLGIVVARCPMAAAKALADGGSILISWSVNPVVCPLTLLDPIGRRFQTSEMGRICHQ</sequence>